<dbReference type="InterPro" id="IPR036396">
    <property type="entry name" value="Cyt_P450_sf"/>
</dbReference>
<keyword evidence="7" id="KW-0472">Membrane</keyword>
<reference evidence="9" key="1">
    <citation type="submission" date="2025-08" db="UniProtKB">
        <authorList>
            <consortium name="RefSeq"/>
        </authorList>
    </citation>
    <scope>IDENTIFICATION</scope>
    <source>
        <tissue evidence="9">Leaf</tissue>
    </source>
</reference>
<sequence>MSITIHQMECYVAYLLLLCLLWWSIIRLWRPSSQNSGCSVNRLPPGPRPLPIIGNILELSDKPHQALAKLSKLYGPVMMIKLGAITTIVISSPEAAKEALQKNDQVLCGRQIPDTVKASGHHAKSVVWLPASDKWKQLRKVCTVQMFSAHKLDAGQLLRQKKVDELIGFVHERCQRGHCVDLGKAAFTTVLNLISNTLFSVDLAHHDEGSSQEFRDLVWGVMEETGKPNVSDFFPALRWFDPQGARRRISGYFSRLLAIFDGMIEERTRARALLVASSPSNDVLDSLINLKESGDLRSHEIKGLLLDLFVAGVDTSTSSLEWAMAELLHNPEKIARAREELDQFASGDGGTLQESDITRLPYLQAIVKETMRLHPPVPFLIPHKAESNVEICGFPLPRHAQVLVNVWAMGRDPGIWPDPDSFMPERFLGRKIDFKGRDFELIPFGSGRRMCPGMPLAYRMVHLILASLLRSFDWKLEQGVRPEEMDMTEKFGITLQKATPLCVIPMEV</sequence>
<gene>
    <name evidence="9" type="primary">LOC115754324</name>
</gene>
<keyword evidence="8" id="KW-1185">Reference proteome</keyword>
<keyword evidence="3 6" id="KW-0560">Oxidoreductase</keyword>
<evidence type="ECO:0000313" key="8">
    <source>
        <dbReference type="Proteomes" id="UP000827889"/>
    </source>
</evidence>
<dbReference type="InterPro" id="IPR002401">
    <property type="entry name" value="Cyt_P450_E_grp-I"/>
</dbReference>
<dbReference type="GeneID" id="115754324"/>
<evidence type="ECO:0000256" key="2">
    <source>
        <dbReference type="ARBA" id="ARBA00022723"/>
    </source>
</evidence>
<proteinExistence type="inferred from homology"/>
<keyword evidence="7" id="KW-1133">Transmembrane helix</keyword>
<accession>A0A8B8QQ65</accession>
<dbReference type="GO" id="GO:0005506">
    <property type="term" value="F:iron ion binding"/>
    <property type="evidence" value="ECO:0007669"/>
    <property type="project" value="InterPro"/>
</dbReference>
<dbReference type="PANTHER" id="PTHR47950">
    <property type="entry name" value="CYTOCHROME P450, FAMILY 76, SUBFAMILY C, POLYPEPTIDE 5-RELATED"/>
    <property type="match status" value="1"/>
</dbReference>
<name>A0A8B8QQ65_9MYRT</name>
<protein>
    <submittedName>
        <fullName evidence="9">Cytochrome P450 76T24-like</fullName>
    </submittedName>
</protein>
<dbReference type="InterPro" id="IPR017972">
    <property type="entry name" value="Cyt_P450_CS"/>
</dbReference>
<evidence type="ECO:0000256" key="6">
    <source>
        <dbReference type="RuleBase" id="RU000461"/>
    </source>
</evidence>
<dbReference type="PROSITE" id="PS00086">
    <property type="entry name" value="CYTOCHROME_P450"/>
    <property type="match status" value="1"/>
</dbReference>
<dbReference type="AlphaFoldDB" id="A0A8B8QQ65"/>
<dbReference type="PANTHER" id="PTHR47950:SF44">
    <property type="entry name" value="CYTOCHROME P450, FAMILY 76, SUBFAMILY C, POLYPEPTIDE 5-RELATED"/>
    <property type="match status" value="1"/>
</dbReference>
<organism evidence="8 9">
    <name type="scientific">Rhodamnia argentea</name>
    <dbReference type="NCBI Taxonomy" id="178133"/>
    <lineage>
        <taxon>Eukaryota</taxon>
        <taxon>Viridiplantae</taxon>
        <taxon>Streptophyta</taxon>
        <taxon>Embryophyta</taxon>
        <taxon>Tracheophyta</taxon>
        <taxon>Spermatophyta</taxon>
        <taxon>Magnoliopsida</taxon>
        <taxon>eudicotyledons</taxon>
        <taxon>Gunneridae</taxon>
        <taxon>Pentapetalae</taxon>
        <taxon>rosids</taxon>
        <taxon>malvids</taxon>
        <taxon>Myrtales</taxon>
        <taxon>Myrtaceae</taxon>
        <taxon>Myrtoideae</taxon>
        <taxon>Myrteae</taxon>
        <taxon>Australasian group</taxon>
        <taxon>Rhodamnia</taxon>
    </lineage>
</organism>
<keyword evidence="4 5" id="KW-0408">Iron</keyword>
<dbReference type="Proteomes" id="UP000827889">
    <property type="component" value="Chromosome 3"/>
</dbReference>
<evidence type="ECO:0000256" key="4">
    <source>
        <dbReference type="ARBA" id="ARBA00023004"/>
    </source>
</evidence>
<dbReference type="CDD" id="cd11073">
    <property type="entry name" value="CYP76-like"/>
    <property type="match status" value="1"/>
</dbReference>
<dbReference type="Pfam" id="PF00067">
    <property type="entry name" value="p450"/>
    <property type="match status" value="1"/>
</dbReference>
<dbReference type="GO" id="GO:0004497">
    <property type="term" value="F:monooxygenase activity"/>
    <property type="evidence" value="ECO:0007669"/>
    <property type="project" value="UniProtKB-KW"/>
</dbReference>
<comment type="similarity">
    <text evidence="1 6">Belongs to the cytochrome P450 family.</text>
</comment>
<dbReference type="GO" id="GO:0016705">
    <property type="term" value="F:oxidoreductase activity, acting on paired donors, with incorporation or reduction of molecular oxygen"/>
    <property type="evidence" value="ECO:0007669"/>
    <property type="project" value="InterPro"/>
</dbReference>
<evidence type="ECO:0000256" key="5">
    <source>
        <dbReference type="PIRSR" id="PIRSR602401-1"/>
    </source>
</evidence>
<dbReference type="GO" id="GO:0020037">
    <property type="term" value="F:heme binding"/>
    <property type="evidence" value="ECO:0007669"/>
    <property type="project" value="InterPro"/>
</dbReference>
<dbReference type="OrthoDB" id="2789670at2759"/>
<evidence type="ECO:0000313" key="9">
    <source>
        <dbReference type="RefSeq" id="XP_030549175.1"/>
    </source>
</evidence>
<dbReference type="PRINTS" id="PR00385">
    <property type="entry name" value="P450"/>
</dbReference>
<dbReference type="InterPro" id="IPR001128">
    <property type="entry name" value="Cyt_P450"/>
</dbReference>
<keyword evidence="2 5" id="KW-0479">Metal-binding</keyword>
<feature type="transmembrane region" description="Helical" evidence="7">
    <location>
        <begin position="12"/>
        <end position="29"/>
    </location>
</feature>
<evidence type="ECO:0000256" key="1">
    <source>
        <dbReference type="ARBA" id="ARBA00010617"/>
    </source>
</evidence>
<keyword evidence="6" id="KW-0503">Monooxygenase</keyword>
<dbReference type="RefSeq" id="XP_030549175.1">
    <property type="nucleotide sequence ID" value="XM_030693315.2"/>
</dbReference>
<dbReference type="Gene3D" id="1.10.630.10">
    <property type="entry name" value="Cytochrome P450"/>
    <property type="match status" value="1"/>
</dbReference>
<dbReference type="PRINTS" id="PR00463">
    <property type="entry name" value="EP450I"/>
</dbReference>
<keyword evidence="7" id="KW-0812">Transmembrane</keyword>
<keyword evidence="5 6" id="KW-0349">Heme</keyword>
<dbReference type="FunFam" id="1.10.630.10:FF:000007">
    <property type="entry name" value="Cytochrome P450 76C4"/>
    <property type="match status" value="1"/>
</dbReference>
<evidence type="ECO:0000256" key="7">
    <source>
        <dbReference type="SAM" id="Phobius"/>
    </source>
</evidence>
<comment type="cofactor">
    <cofactor evidence="5">
        <name>heme</name>
        <dbReference type="ChEBI" id="CHEBI:30413"/>
    </cofactor>
</comment>
<dbReference type="SUPFAM" id="SSF48264">
    <property type="entry name" value="Cytochrome P450"/>
    <property type="match status" value="1"/>
</dbReference>
<evidence type="ECO:0000256" key="3">
    <source>
        <dbReference type="ARBA" id="ARBA00023002"/>
    </source>
</evidence>
<dbReference type="KEGG" id="rarg:115754324"/>
<feature type="binding site" description="axial binding residue" evidence="5">
    <location>
        <position position="451"/>
    </location>
    <ligand>
        <name>heme</name>
        <dbReference type="ChEBI" id="CHEBI:30413"/>
    </ligand>
    <ligandPart>
        <name>Fe</name>
        <dbReference type="ChEBI" id="CHEBI:18248"/>
    </ligandPart>
</feature>